<dbReference type="NCBIfam" id="TIGR01733">
    <property type="entry name" value="AA-adenyl-dom"/>
    <property type="match status" value="1"/>
</dbReference>
<gene>
    <name evidence="3" type="ORF">GCM10023235_14540</name>
</gene>
<dbReference type="PANTHER" id="PTHR45527">
    <property type="entry name" value="NONRIBOSOMAL PEPTIDE SYNTHETASE"/>
    <property type="match status" value="1"/>
</dbReference>
<evidence type="ECO:0000259" key="2">
    <source>
        <dbReference type="Pfam" id="PF13193"/>
    </source>
</evidence>
<dbReference type="CDD" id="cd05930">
    <property type="entry name" value="A_NRPS"/>
    <property type="match status" value="1"/>
</dbReference>
<dbReference type="PANTHER" id="PTHR45527:SF1">
    <property type="entry name" value="FATTY ACID SYNTHASE"/>
    <property type="match status" value="1"/>
</dbReference>
<dbReference type="RefSeq" id="WP_345695929.1">
    <property type="nucleotide sequence ID" value="NZ_BAABIS010000001.1"/>
</dbReference>
<dbReference type="Gene3D" id="2.30.38.10">
    <property type="entry name" value="Luciferase, Domain 3"/>
    <property type="match status" value="1"/>
</dbReference>
<dbReference type="InterPro" id="IPR025110">
    <property type="entry name" value="AMP-bd_C"/>
</dbReference>
<feature type="domain" description="AMP-dependent synthetase/ligase" evidence="1">
    <location>
        <begin position="12"/>
        <end position="371"/>
    </location>
</feature>
<name>A0ABP9DEW5_9ACTN</name>
<dbReference type="InterPro" id="IPR010071">
    <property type="entry name" value="AA_adenyl_dom"/>
</dbReference>
<dbReference type="Gene3D" id="3.40.50.980">
    <property type="match status" value="2"/>
</dbReference>
<feature type="domain" description="AMP-binding enzyme C-terminal" evidence="2">
    <location>
        <begin position="429"/>
        <end position="503"/>
    </location>
</feature>
<dbReference type="Pfam" id="PF00501">
    <property type="entry name" value="AMP-binding"/>
    <property type="match status" value="1"/>
</dbReference>
<organism evidence="3 4">
    <name type="scientific">Kitasatospora terrestris</name>
    <dbReference type="NCBI Taxonomy" id="258051"/>
    <lineage>
        <taxon>Bacteria</taxon>
        <taxon>Bacillati</taxon>
        <taxon>Actinomycetota</taxon>
        <taxon>Actinomycetes</taxon>
        <taxon>Kitasatosporales</taxon>
        <taxon>Streptomycetaceae</taxon>
        <taxon>Kitasatospora</taxon>
    </lineage>
</organism>
<dbReference type="EMBL" id="BAABIS010000001">
    <property type="protein sequence ID" value="GAA4840159.1"/>
    <property type="molecule type" value="Genomic_DNA"/>
</dbReference>
<evidence type="ECO:0000313" key="4">
    <source>
        <dbReference type="Proteomes" id="UP001501752"/>
    </source>
</evidence>
<evidence type="ECO:0000259" key="1">
    <source>
        <dbReference type="Pfam" id="PF00501"/>
    </source>
</evidence>
<dbReference type="InterPro" id="IPR045851">
    <property type="entry name" value="AMP-bd_C_sf"/>
</dbReference>
<reference evidence="4" key="1">
    <citation type="journal article" date="2019" name="Int. J. Syst. Evol. Microbiol.">
        <title>The Global Catalogue of Microorganisms (GCM) 10K type strain sequencing project: providing services to taxonomists for standard genome sequencing and annotation.</title>
        <authorList>
            <consortium name="The Broad Institute Genomics Platform"/>
            <consortium name="The Broad Institute Genome Sequencing Center for Infectious Disease"/>
            <person name="Wu L."/>
            <person name="Ma J."/>
        </authorList>
    </citation>
    <scope>NUCLEOTIDE SEQUENCE [LARGE SCALE GENOMIC DNA]</scope>
    <source>
        <strain evidence="4">JCM 13006</strain>
    </source>
</reference>
<proteinExistence type="predicted"/>
<sequence length="516" mass="53856">MRTFVDELLAHGRSTPGRVALSTPEGDVGYGELADRIEALTARLVERGAGAERVCAIAVDRGADAVVAMAAVLRAGAAFLTLDVEQPPARLAALVASGGAELLLTTEDLAGRLDLPVPGEPLLIGHGPGEHPRSAARPVGGEGPFDAAPASPRAAIAPDALAYVSHTSGTTGEPSAVLVEHRGLDSYLRFVARDYGLGADTVALQVAPLGYDASIRDTFAPLLAGGRLVLVPRSRLLRPEGFAAAVREHGVNTLLSVTPSFLTHLAAQPNAGELFAGIRLAVSSGESLRPFLTAGGRPLIDGSLVNQYGPTECTMTSTRHPVPTVPELGADVVGRPIDGVVVRLLDPDLAPVADGEAGEVYIGGVGVARGYRGRPARTAERFVPDPLGPPGARLYRTGDLAAAGPDGLRYLGRIDRQVKIRGYRVDPAEVESALLTHQDVTGAVVTAATDPQGRVYLVAHVTGDLEEVKDAALRTHLGRTLPPYLMPRRFDRLAELPTNRSGKADRRALAEAGGAR</sequence>
<dbReference type="Pfam" id="PF13193">
    <property type="entry name" value="AMP-binding_C"/>
    <property type="match status" value="1"/>
</dbReference>
<comment type="caution">
    <text evidence="3">The sequence shown here is derived from an EMBL/GenBank/DDBJ whole genome shotgun (WGS) entry which is preliminary data.</text>
</comment>
<dbReference type="Gene3D" id="3.30.300.30">
    <property type="match status" value="1"/>
</dbReference>
<dbReference type="SUPFAM" id="SSF56801">
    <property type="entry name" value="Acetyl-CoA synthetase-like"/>
    <property type="match status" value="1"/>
</dbReference>
<protein>
    <recommendedName>
        <fullName evidence="5">Thioester reductase</fullName>
    </recommendedName>
</protein>
<dbReference type="Proteomes" id="UP001501752">
    <property type="component" value="Unassembled WGS sequence"/>
</dbReference>
<accession>A0ABP9DEW5</accession>
<keyword evidence="4" id="KW-1185">Reference proteome</keyword>
<evidence type="ECO:0008006" key="5">
    <source>
        <dbReference type="Google" id="ProtNLM"/>
    </source>
</evidence>
<dbReference type="InterPro" id="IPR000873">
    <property type="entry name" value="AMP-dep_synth/lig_dom"/>
</dbReference>
<evidence type="ECO:0000313" key="3">
    <source>
        <dbReference type="EMBL" id="GAA4840159.1"/>
    </source>
</evidence>